<dbReference type="GeneID" id="27722204"/>
<dbReference type="Proteomes" id="UP000028545">
    <property type="component" value="Unassembled WGS sequence"/>
</dbReference>
<dbReference type="GO" id="GO:0003677">
    <property type="term" value="F:DNA binding"/>
    <property type="evidence" value="ECO:0007669"/>
    <property type="project" value="UniProtKB-UniRule"/>
</dbReference>
<gene>
    <name evidence="7" type="ORF">SAPIO_CDS3132</name>
</gene>
<keyword evidence="8" id="KW-1185">Reference proteome</keyword>
<evidence type="ECO:0000256" key="5">
    <source>
        <dbReference type="SAM" id="MobiDB-lite"/>
    </source>
</evidence>
<accession>A0A084GA38</accession>
<dbReference type="PROSITE" id="PS50118">
    <property type="entry name" value="HMG_BOX_2"/>
    <property type="match status" value="1"/>
</dbReference>
<dbReference type="PANTHER" id="PTHR46318">
    <property type="entry name" value="UPSTREAM BINDING TRANSCRIPTION FACTOR"/>
    <property type="match status" value="1"/>
</dbReference>
<dbReference type="SMART" id="SM00398">
    <property type="entry name" value="HMG"/>
    <property type="match status" value="1"/>
</dbReference>
<dbReference type="CDD" id="cd00084">
    <property type="entry name" value="HMG-box_SF"/>
    <property type="match status" value="1"/>
</dbReference>
<protein>
    <recommendedName>
        <fullName evidence="6">HMG box domain-containing protein</fullName>
    </recommendedName>
</protein>
<name>A0A084GA38_PSEDA</name>
<comment type="caution">
    <text evidence="7">The sequence shown here is derived from an EMBL/GenBank/DDBJ whole genome shotgun (WGS) entry which is preliminary data.</text>
</comment>
<dbReference type="InterPro" id="IPR009071">
    <property type="entry name" value="HMG_box_dom"/>
</dbReference>
<dbReference type="RefSeq" id="XP_016643999.1">
    <property type="nucleotide sequence ID" value="XM_016785993.1"/>
</dbReference>
<dbReference type="VEuPathDB" id="FungiDB:SAPIO_CDS3132"/>
<dbReference type="AlphaFoldDB" id="A0A084GA38"/>
<dbReference type="OMA" id="WVKSHTP"/>
<dbReference type="OrthoDB" id="1919336at2759"/>
<dbReference type="Pfam" id="PF00505">
    <property type="entry name" value="HMG_box"/>
    <property type="match status" value="1"/>
</dbReference>
<organism evidence="7 8">
    <name type="scientific">Pseudallescheria apiosperma</name>
    <name type="common">Scedosporium apiospermum</name>
    <dbReference type="NCBI Taxonomy" id="563466"/>
    <lineage>
        <taxon>Eukaryota</taxon>
        <taxon>Fungi</taxon>
        <taxon>Dikarya</taxon>
        <taxon>Ascomycota</taxon>
        <taxon>Pezizomycotina</taxon>
        <taxon>Sordariomycetes</taxon>
        <taxon>Hypocreomycetidae</taxon>
        <taxon>Microascales</taxon>
        <taxon>Microascaceae</taxon>
        <taxon>Scedosporium</taxon>
    </lineage>
</organism>
<dbReference type="EMBL" id="JOWA01000088">
    <property type="protein sequence ID" value="KEZ44200.1"/>
    <property type="molecule type" value="Genomic_DNA"/>
</dbReference>
<dbReference type="KEGG" id="sapo:SAPIO_CDS3132"/>
<keyword evidence="3 4" id="KW-0539">Nucleus</keyword>
<keyword evidence="2 4" id="KW-0238">DNA-binding</keyword>
<dbReference type="PANTHER" id="PTHR46318:SF3">
    <property type="entry name" value="UPSTREAM BINDING TRANSCRIPTION FACTOR"/>
    <property type="match status" value="1"/>
</dbReference>
<proteinExistence type="predicted"/>
<evidence type="ECO:0000313" key="8">
    <source>
        <dbReference type="Proteomes" id="UP000028545"/>
    </source>
</evidence>
<evidence type="ECO:0000259" key="6">
    <source>
        <dbReference type="PROSITE" id="PS50118"/>
    </source>
</evidence>
<evidence type="ECO:0000313" key="7">
    <source>
        <dbReference type="EMBL" id="KEZ44200.1"/>
    </source>
</evidence>
<reference evidence="7 8" key="1">
    <citation type="journal article" date="2014" name="Genome Announc.">
        <title>Draft genome sequence of the pathogenic fungus Scedosporium apiospermum.</title>
        <authorList>
            <person name="Vandeputte P."/>
            <person name="Ghamrawi S."/>
            <person name="Rechenmann M."/>
            <person name="Iltis A."/>
            <person name="Giraud S."/>
            <person name="Fleury M."/>
            <person name="Thornton C."/>
            <person name="Delhaes L."/>
            <person name="Meyer W."/>
            <person name="Papon N."/>
            <person name="Bouchara J.P."/>
        </authorList>
    </citation>
    <scope>NUCLEOTIDE SEQUENCE [LARGE SCALE GENOMIC DNA]</scope>
    <source>
        <strain evidence="7 8">IHEM 14462</strain>
    </source>
</reference>
<dbReference type="HOGENOM" id="CLU_048021_2_1_1"/>
<feature type="compositionally biased region" description="Basic residues" evidence="5">
    <location>
        <begin position="75"/>
        <end position="94"/>
    </location>
</feature>
<dbReference type="GO" id="GO:0005634">
    <property type="term" value="C:nucleus"/>
    <property type="evidence" value="ECO:0007669"/>
    <property type="project" value="UniProtKB-SubCell"/>
</dbReference>
<feature type="region of interest" description="Disordered" evidence="5">
    <location>
        <begin position="44"/>
        <end position="100"/>
    </location>
</feature>
<feature type="domain" description="HMG box" evidence="6">
    <location>
        <begin position="218"/>
        <end position="286"/>
    </location>
</feature>
<evidence type="ECO:0000256" key="2">
    <source>
        <dbReference type="ARBA" id="ARBA00023125"/>
    </source>
</evidence>
<dbReference type="SUPFAM" id="SSF47095">
    <property type="entry name" value="HMG-box"/>
    <property type="match status" value="1"/>
</dbReference>
<evidence type="ECO:0000256" key="4">
    <source>
        <dbReference type="PROSITE-ProRule" id="PRU00267"/>
    </source>
</evidence>
<dbReference type="InterPro" id="IPR036910">
    <property type="entry name" value="HMG_box_dom_sf"/>
</dbReference>
<dbReference type="Gene3D" id="1.10.30.10">
    <property type="entry name" value="High mobility group box domain"/>
    <property type="match status" value="2"/>
</dbReference>
<evidence type="ECO:0000256" key="3">
    <source>
        <dbReference type="ARBA" id="ARBA00023242"/>
    </source>
</evidence>
<feature type="DNA-binding region" description="HMG box" evidence="4">
    <location>
        <begin position="218"/>
        <end position="286"/>
    </location>
</feature>
<dbReference type="InterPro" id="IPR051762">
    <property type="entry name" value="UBF1"/>
</dbReference>
<evidence type="ECO:0000256" key="1">
    <source>
        <dbReference type="ARBA" id="ARBA00004123"/>
    </source>
</evidence>
<comment type="subcellular location">
    <subcellularLocation>
        <location evidence="1">Nucleus</location>
    </subcellularLocation>
</comment>
<sequence>MLTSLARASLRRVVSLPLRPLTAPVAARAVLLAPAVRTQQPFGTTSWAHEAAKGKSTKGAASKKKKTTKAAATKAKAKPKAKPKPKPKPKKKKVLTPEEKAKKEVRELKVAALLNEPAKLPGTSWLVYVTQELKGKSVGGDLAGRTRAVREAFRSLSSYELERLQETAESNRQANIDAYKTWVESHSAEEIYKANLARGRLSRKYNKSHRKITDERLPKRPLTAYSLFVKARWASGDVSNVASTAAGAARILADEWKALPESEKKPYLDQAAADAARYAEEKKEFSD</sequence>